<reference evidence="3" key="1">
    <citation type="journal article" date="2019" name="Int. J. Syst. Evol. Microbiol.">
        <title>The Global Catalogue of Microorganisms (GCM) 10K type strain sequencing project: providing services to taxonomists for standard genome sequencing and annotation.</title>
        <authorList>
            <consortium name="The Broad Institute Genomics Platform"/>
            <consortium name="The Broad Institute Genome Sequencing Center for Infectious Disease"/>
            <person name="Wu L."/>
            <person name="Ma J."/>
        </authorList>
    </citation>
    <scope>NUCLEOTIDE SEQUENCE [LARGE SCALE GENOMIC DNA]</scope>
    <source>
        <strain evidence="3">CGMCC 4.1782</strain>
    </source>
</reference>
<evidence type="ECO:0000313" key="3">
    <source>
        <dbReference type="Proteomes" id="UP001597374"/>
    </source>
</evidence>
<feature type="chain" id="PRO_5047305751" evidence="1">
    <location>
        <begin position="20"/>
        <end position="133"/>
    </location>
</feature>
<keyword evidence="3" id="KW-1185">Reference proteome</keyword>
<feature type="signal peptide" evidence="1">
    <location>
        <begin position="1"/>
        <end position="19"/>
    </location>
</feature>
<keyword evidence="1" id="KW-0732">Signal</keyword>
<dbReference type="RefSeq" id="WP_250429537.1">
    <property type="nucleotide sequence ID" value="NZ_JALPRR010000002.1"/>
</dbReference>
<dbReference type="Proteomes" id="UP001597374">
    <property type="component" value="Unassembled WGS sequence"/>
</dbReference>
<organism evidence="2 3">
    <name type="scientific">Pontibacter ruber</name>
    <dbReference type="NCBI Taxonomy" id="1343895"/>
    <lineage>
        <taxon>Bacteria</taxon>
        <taxon>Pseudomonadati</taxon>
        <taxon>Bacteroidota</taxon>
        <taxon>Cytophagia</taxon>
        <taxon>Cytophagales</taxon>
        <taxon>Hymenobacteraceae</taxon>
        <taxon>Pontibacter</taxon>
    </lineage>
</organism>
<gene>
    <name evidence="2" type="ORF">ACFSKP_02335</name>
</gene>
<accession>A0ABW5CUU0</accession>
<sequence>MKKVILSIVSCLFVLGVQAQSSKVTDDKLDKLVLASNLTGAEMISLEMKQELNLTEEQYKQIELLNKQRYEKLMEVEATYAHSPSERTRKFRDVHLQNDKALTGVLSEQQLKQYLELEGRQNVRYISTNDEGK</sequence>
<protein>
    <submittedName>
        <fullName evidence="2">Uncharacterized protein</fullName>
    </submittedName>
</protein>
<name>A0ABW5CUU0_9BACT</name>
<evidence type="ECO:0000256" key="1">
    <source>
        <dbReference type="SAM" id="SignalP"/>
    </source>
</evidence>
<proteinExistence type="predicted"/>
<comment type="caution">
    <text evidence="2">The sequence shown here is derived from an EMBL/GenBank/DDBJ whole genome shotgun (WGS) entry which is preliminary data.</text>
</comment>
<dbReference type="EMBL" id="JBHUIM010000001">
    <property type="protein sequence ID" value="MFD2245073.1"/>
    <property type="molecule type" value="Genomic_DNA"/>
</dbReference>
<evidence type="ECO:0000313" key="2">
    <source>
        <dbReference type="EMBL" id="MFD2245073.1"/>
    </source>
</evidence>